<evidence type="ECO:0000256" key="9">
    <source>
        <dbReference type="SAM" id="MobiDB-lite"/>
    </source>
</evidence>
<dbReference type="AlphaFoldDB" id="A0A840EX86"/>
<evidence type="ECO:0000313" key="13">
    <source>
        <dbReference type="EMBL" id="MBB4134903.1"/>
    </source>
</evidence>
<dbReference type="Gene3D" id="3.40.50.20">
    <property type="match status" value="1"/>
</dbReference>
<evidence type="ECO:0000256" key="5">
    <source>
        <dbReference type="ARBA" id="ARBA00022840"/>
    </source>
</evidence>
<dbReference type="InterPro" id="IPR011761">
    <property type="entry name" value="ATP-grasp"/>
</dbReference>
<dbReference type="FunFam" id="2.40.50.100:FF:000003">
    <property type="entry name" value="Acetyl-CoA carboxylase biotin carboxyl carrier protein"/>
    <property type="match status" value="1"/>
</dbReference>
<dbReference type="SUPFAM" id="SSF52440">
    <property type="entry name" value="PreATP-grasp domain"/>
    <property type="match status" value="1"/>
</dbReference>
<feature type="domain" description="Biotin carboxylation" evidence="12">
    <location>
        <begin position="4"/>
        <end position="474"/>
    </location>
</feature>
<dbReference type="Pfam" id="PF00364">
    <property type="entry name" value="Biotin_lipoyl"/>
    <property type="match status" value="1"/>
</dbReference>
<dbReference type="InterPro" id="IPR005481">
    <property type="entry name" value="BC-like_N"/>
</dbReference>
<keyword evidence="4 8" id="KW-0547">Nucleotide-binding</keyword>
<dbReference type="FunFam" id="3.40.50.20:FF:000010">
    <property type="entry name" value="Propionyl-CoA carboxylase subunit alpha"/>
    <property type="match status" value="1"/>
</dbReference>
<dbReference type="PANTHER" id="PTHR18866">
    <property type="entry name" value="CARBOXYLASE:PYRUVATE/ACETYL-COA/PROPIONYL-COA CARBOXYLASE"/>
    <property type="match status" value="1"/>
</dbReference>
<keyword evidence="14" id="KW-1185">Reference proteome</keyword>
<gene>
    <name evidence="13" type="ORF">BKA16_001455</name>
</gene>
<keyword evidence="5 8" id="KW-0067">ATP-binding</keyword>
<reference evidence="13 14" key="1">
    <citation type="submission" date="2020-08" db="EMBL/GenBank/DDBJ databases">
        <title>Sequencing the genomes of 1000 actinobacteria strains.</title>
        <authorList>
            <person name="Klenk H.-P."/>
        </authorList>
    </citation>
    <scope>NUCLEOTIDE SEQUENCE [LARGE SCALE GENOMIC DNA]</scope>
    <source>
        <strain evidence="13 14">DSM 45298</strain>
    </source>
</reference>
<protein>
    <recommendedName>
        <fullName evidence="2">biotin carboxylase</fullName>
        <ecNumber evidence="2">6.3.4.14</ecNumber>
    </recommendedName>
</protein>
<dbReference type="GO" id="GO:0005524">
    <property type="term" value="F:ATP binding"/>
    <property type="evidence" value="ECO:0007669"/>
    <property type="project" value="UniProtKB-UniRule"/>
</dbReference>
<dbReference type="CDD" id="cd06850">
    <property type="entry name" value="biotinyl_domain"/>
    <property type="match status" value="1"/>
</dbReference>
<evidence type="ECO:0000313" key="14">
    <source>
        <dbReference type="Proteomes" id="UP000551501"/>
    </source>
</evidence>
<dbReference type="EC" id="6.3.4.14" evidence="2"/>
<dbReference type="InterPro" id="IPR011054">
    <property type="entry name" value="Rudment_hybrid_motif"/>
</dbReference>
<dbReference type="InterPro" id="IPR016185">
    <property type="entry name" value="PreATP-grasp_dom_sf"/>
</dbReference>
<evidence type="ECO:0000259" key="11">
    <source>
        <dbReference type="PROSITE" id="PS50975"/>
    </source>
</evidence>
<dbReference type="InterPro" id="IPR050856">
    <property type="entry name" value="Biotin_carboxylase_complex"/>
</dbReference>
<sequence>MSNAITSVLVANRGEIACRVFTTCKKMGLRTVAVYSDPDADAPHVRMADSAVALPGSTSAETYLRPEKIIAAARSAGADAIHPGYGFLSENAEFAEAVAAAGLVWIGPPAAAITAMGSKVNAKELMASAGVPVLTDIDPDSVTEADLPLLIKASAGGGGRGMRIVRELGELADAVAAARREAESAFGDPTVFCEPYIERGHHIEVQVMADEHGTVWAVGERECSIQRRHQKVIEEAPAPLVERVGGDMRERLFAAARAAVESIGYRGAGTVEFLADAGSGASGSDDVADAGSAASGSDDDRRDGKFFFLETNTRLQVEHPVTELTTGIDLVEWQIRVAEGEALPAEEPATNGHAIEVRLYAEDPAHDWQPQSGTVTTIDLPASARFEQLDRPGVRVDSGIADGSEISTYYDPMLAKVISWAPTRARAAAMLARSLADAKIHGLVTNRDMLVNTLRDETFASGDTDTAYLDTVGLDVLSAPLASDDDVRVAAVAAALAQSAANRGGARVLGSLPSGWRNIASDYQSKRYVTASGEEVDARYRIGRRGVDLPDLADSVVESIAADVVTISTAGVTRRYEVSVVGAAGASGAMGDASVNVDWPGASVALTRVPRYTDPSAQERPGSLLAPMPGSVIRVAVAEGDTVTAGQPLLWLEAMKMEHTIAAPSDGVVSVLAVEEGRQLSVGDVLAVITEAE</sequence>
<evidence type="ECO:0000259" key="12">
    <source>
        <dbReference type="PROSITE" id="PS50979"/>
    </source>
</evidence>
<evidence type="ECO:0000256" key="3">
    <source>
        <dbReference type="ARBA" id="ARBA00022598"/>
    </source>
</evidence>
<dbReference type="InterPro" id="IPR011764">
    <property type="entry name" value="Biotin_carboxylation_dom"/>
</dbReference>
<dbReference type="Pfam" id="PF00289">
    <property type="entry name" value="Biotin_carb_N"/>
    <property type="match status" value="1"/>
</dbReference>
<dbReference type="SUPFAM" id="SSF51230">
    <property type="entry name" value="Single hybrid motif"/>
    <property type="match status" value="1"/>
</dbReference>
<dbReference type="Gene3D" id="2.40.50.100">
    <property type="match status" value="1"/>
</dbReference>
<organism evidence="13 14">
    <name type="scientific">Gordonia humi</name>
    <dbReference type="NCBI Taxonomy" id="686429"/>
    <lineage>
        <taxon>Bacteria</taxon>
        <taxon>Bacillati</taxon>
        <taxon>Actinomycetota</taxon>
        <taxon>Actinomycetes</taxon>
        <taxon>Mycobacteriales</taxon>
        <taxon>Gordoniaceae</taxon>
        <taxon>Gordonia</taxon>
    </lineage>
</organism>
<accession>A0A840EX86</accession>
<comment type="caution">
    <text evidence="13">The sequence shown here is derived from an EMBL/GenBank/DDBJ whole genome shotgun (WGS) entry which is preliminary data.</text>
</comment>
<dbReference type="Pfam" id="PF02786">
    <property type="entry name" value="CPSase_L_D2"/>
    <property type="match status" value="2"/>
</dbReference>
<comment type="catalytic activity">
    <reaction evidence="7">
        <text>N(6)-biotinyl-L-lysyl-[protein] + hydrogencarbonate + ATP = N(6)-carboxybiotinyl-L-lysyl-[protein] + ADP + phosphate + H(+)</text>
        <dbReference type="Rhea" id="RHEA:13501"/>
        <dbReference type="Rhea" id="RHEA-COMP:10505"/>
        <dbReference type="Rhea" id="RHEA-COMP:10506"/>
        <dbReference type="ChEBI" id="CHEBI:15378"/>
        <dbReference type="ChEBI" id="CHEBI:17544"/>
        <dbReference type="ChEBI" id="CHEBI:30616"/>
        <dbReference type="ChEBI" id="CHEBI:43474"/>
        <dbReference type="ChEBI" id="CHEBI:83144"/>
        <dbReference type="ChEBI" id="CHEBI:83145"/>
        <dbReference type="ChEBI" id="CHEBI:456216"/>
        <dbReference type="EC" id="6.3.4.14"/>
    </reaction>
    <physiologicalReaction direction="left-to-right" evidence="7">
        <dbReference type="Rhea" id="RHEA:13502"/>
    </physiologicalReaction>
</comment>
<evidence type="ECO:0000256" key="7">
    <source>
        <dbReference type="ARBA" id="ARBA00048501"/>
    </source>
</evidence>
<keyword evidence="3 13" id="KW-0436">Ligase</keyword>
<dbReference type="PROSITE" id="PS00188">
    <property type="entry name" value="BIOTIN"/>
    <property type="match status" value="1"/>
</dbReference>
<dbReference type="PROSITE" id="PS50979">
    <property type="entry name" value="BC"/>
    <property type="match status" value="1"/>
</dbReference>
<dbReference type="Pfam" id="PF02785">
    <property type="entry name" value="Biotin_carb_C"/>
    <property type="match status" value="1"/>
</dbReference>
<evidence type="ECO:0000256" key="8">
    <source>
        <dbReference type="PROSITE-ProRule" id="PRU00409"/>
    </source>
</evidence>
<dbReference type="GO" id="GO:0046872">
    <property type="term" value="F:metal ion binding"/>
    <property type="evidence" value="ECO:0007669"/>
    <property type="project" value="InterPro"/>
</dbReference>
<dbReference type="PROSITE" id="PS50975">
    <property type="entry name" value="ATP_GRASP"/>
    <property type="match status" value="1"/>
</dbReference>
<name>A0A840EX86_9ACTN</name>
<evidence type="ECO:0000256" key="6">
    <source>
        <dbReference type="ARBA" id="ARBA00023267"/>
    </source>
</evidence>
<dbReference type="GO" id="GO:0004075">
    <property type="term" value="F:biotin carboxylase activity"/>
    <property type="evidence" value="ECO:0007669"/>
    <property type="project" value="UniProtKB-EC"/>
</dbReference>
<dbReference type="InterPro" id="IPR000089">
    <property type="entry name" value="Biotin_lipoyl"/>
</dbReference>
<dbReference type="InterPro" id="IPR013815">
    <property type="entry name" value="ATP_grasp_subdomain_1"/>
</dbReference>
<evidence type="ECO:0000256" key="1">
    <source>
        <dbReference type="ARBA" id="ARBA00001953"/>
    </source>
</evidence>
<feature type="region of interest" description="Disordered" evidence="9">
    <location>
        <begin position="279"/>
        <end position="303"/>
    </location>
</feature>
<dbReference type="Gene3D" id="3.30.1490.20">
    <property type="entry name" value="ATP-grasp fold, A domain"/>
    <property type="match status" value="1"/>
</dbReference>
<comment type="cofactor">
    <cofactor evidence="1">
        <name>biotin</name>
        <dbReference type="ChEBI" id="CHEBI:57586"/>
    </cofactor>
</comment>
<feature type="domain" description="Lipoyl-binding" evidence="10">
    <location>
        <begin position="611"/>
        <end position="690"/>
    </location>
</feature>
<dbReference type="InterPro" id="IPR005482">
    <property type="entry name" value="Biotin_COase_C"/>
</dbReference>
<keyword evidence="6" id="KW-0092">Biotin</keyword>
<dbReference type="InterPro" id="IPR011053">
    <property type="entry name" value="Single_hybrid_motif"/>
</dbReference>
<dbReference type="SUPFAM" id="SSF51246">
    <property type="entry name" value="Rudiment single hybrid motif"/>
    <property type="match status" value="1"/>
</dbReference>
<dbReference type="InterPro" id="IPR005479">
    <property type="entry name" value="CPAse_ATP-bd"/>
</dbReference>
<evidence type="ECO:0000256" key="4">
    <source>
        <dbReference type="ARBA" id="ARBA00022741"/>
    </source>
</evidence>
<dbReference type="PROSITE" id="PS50968">
    <property type="entry name" value="BIOTINYL_LIPOYL"/>
    <property type="match status" value="1"/>
</dbReference>
<dbReference type="Gene3D" id="3.30.470.20">
    <property type="entry name" value="ATP-grasp fold, B domain"/>
    <property type="match status" value="1"/>
</dbReference>
<dbReference type="SMART" id="SM00878">
    <property type="entry name" value="Biotin_carb_C"/>
    <property type="match status" value="1"/>
</dbReference>
<dbReference type="PANTHER" id="PTHR18866:SF126">
    <property type="entry name" value="BIOTIN CARBOXYLASE"/>
    <property type="match status" value="1"/>
</dbReference>
<feature type="domain" description="ATP-grasp" evidence="11">
    <location>
        <begin position="123"/>
        <end position="339"/>
    </location>
</feature>
<dbReference type="Proteomes" id="UP000551501">
    <property type="component" value="Unassembled WGS sequence"/>
</dbReference>
<proteinExistence type="predicted"/>
<feature type="compositionally biased region" description="Low complexity" evidence="9">
    <location>
        <begin position="279"/>
        <end position="296"/>
    </location>
</feature>
<dbReference type="InterPro" id="IPR001882">
    <property type="entry name" value="Biotin_BS"/>
</dbReference>
<dbReference type="RefSeq" id="WP_183370013.1">
    <property type="nucleotide sequence ID" value="NZ_BAABHL010000037.1"/>
</dbReference>
<evidence type="ECO:0000259" key="10">
    <source>
        <dbReference type="PROSITE" id="PS50968"/>
    </source>
</evidence>
<dbReference type="SUPFAM" id="SSF56059">
    <property type="entry name" value="Glutathione synthetase ATP-binding domain-like"/>
    <property type="match status" value="1"/>
</dbReference>
<evidence type="ECO:0000256" key="2">
    <source>
        <dbReference type="ARBA" id="ARBA00013263"/>
    </source>
</evidence>
<dbReference type="EMBL" id="JACIFP010000001">
    <property type="protein sequence ID" value="MBB4134903.1"/>
    <property type="molecule type" value="Genomic_DNA"/>
</dbReference>